<dbReference type="KEGG" id="knv:Pan216_37390"/>
<keyword evidence="3" id="KW-1185">Reference proteome</keyword>
<name>A0A518B7B9_9BACT</name>
<keyword evidence="1" id="KW-1133">Transmembrane helix</keyword>
<accession>A0A518B7B9</accession>
<dbReference type="RefSeq" id="WP_145259910.1">
    <property type="nucleotide sequence ID" value="NZ_CP036279.1"/>
</dbReference>
<evidence type="ECO:0000313" key="3">
    <source>
        <dbReference type="Proteomes" id="UP000317093"/>
    </source>
</evidence>
<dbReference type="EMBL" id="CP036279">
    <property type="protein sequence ID" value="QDU62866.1"/>
    <property type="molecule type" value="Genomic_DNA"/>
</dbReference>
<dbReference type="OrthoDB" id="213044at2"/>
<keyword evidence="1" id="KW-0472">Membrane</keyword>
<evidence type="ECO:0000256" key="1">
    <source>
        <dbReference type="SAM" id="Phobius"/>
    </source>
</evidence>
<reference evidence="2 3" key="1">
    <citation type="submission" date="2019-02" db="EMBL/GenBank/DDBJ databases">
        <title>Deep-cultivation of Planctomycetes and their phenomic and genomic characterization uncovers novel biology.</title>
        <authorList>
            <person name="Wiegand S."/>
            <person name="Jogler M."/>
            <person name="Boedeker C."/>
            <person name="Pinto D."/>
            <person name="Vollmers J."/>
            <person name="Rivas-Marin E."/>
            <person name="Kohn T."/>
            <person name="Peeters S.H."/>
            <person name="Heuer A."/>
            <person name="Rast P."/>
            <person name="Oberbeckmann S."/>
            <person name="Bunk B."/>
            <person name="Jeske O."/>
            <person name="Meyerdierks A."/>
            <person name="Storesund J.E."/>
            <person name="Kallscheuer N."/>
            <person name="Luecker S."/>
            <person name="Lage O.M."/>
            <person name="Pohl T."/>
            <person name="Merkel B.J."/>
            <person name="Hornburger P."/>
            <person name="Mueller R.-W."/>
            <person name="Bruemmer F."/>
            <person name="Labrenz M."/>
            <person name="Spormann A.M."/>
            <person name="Op den Camp H."/>
            <person name="Overmann J."/>
            <person name="Amann R."/>
            <person name="Jetten M.S.M."/>
            <person name="Mascher T."/>
            <person name="Medema M.H."/>
            <person name="Devos D.P."/>
            <person name="Kaster A.-K."/>
            <person name="Ovreas L."/>
            <person name="Rohde M."/>
            <person name="Galperin M.Y."/>
            <person name="Jogler C."/>
        </authorList>
    </citation>
    <scope>NUCLEOTIDE SEQUENCE [LARGE SCALE GENOMIC DNA]</scope>
    <source>
        <strain evidence="2 3">Pan216</strain>
    </source>
</reference>
<proteinExistence type="predicted"/>
<protein>
    <recommendedName>
        <fullName evidence="4">Lipoprotein</fullName>
    </recommendedName>
</protein>
<keyword evidence="1" id="KW-0812">Transmembrane</keyword>
<feature type="transmembrane region" description="Helical" evidence="1">
    <location>
        <begin position="12"/>
        <end position="33"/>
    </location>
</feature>
<sequence length="148" mass="16426">MRDLVNLRMERLVYVGGIALLCGAMVGCGDLSAKPKKSPNSIIGKTTQKIGEFDEKADKEKVSDSKVRITSPVLPAMQAYGPALEQISKTVIKQAIDLFHATNGRYPKDYDEFMSEIIKKNNIKLPVLPAGAEYKYNVEEHKLEVVTK</sequence>
<dbReference type="Proteomes" id="UP000317093">
    <property type="component" value="Chromosome"/>
</dbReference>
<dbReference type="AlphaFoldDB" id="A0A518B7B9"/>
<evidence type="ECO:0000313" key="2">
    <source>
        <dbReference type="EMBL" id="QDU62866.1"/>
    </source>
</evidence>
<dbReference type="PROSITE" id="PS51257">
    <property type="entry name" value="PROKAR_LIPOPROTEIN"/>
    <property type="match status" value="1"/>
</dbReference>
<gene>
    <name evidence="2" type="ORF">Pan216_37390</name>
</gene>
<evidence type="ECO:0008006" key="4">
    <source>
        <dbReference type="Google" id="ProtNLM"/>
    </source>
</evidence>
<organism evidence="2 3">
    <name type="scientific">Kolteria novifilia</name>
    <dbReference type="NCBI Taxonomy" id="2527975"/>
    <lineage>
        <taxon>Bacteria</taxon>
        <taxon>Pseudomonadati</taxon>
        <taxon>Planctomycetota</taxon>
        <taxon>Planctomycetia</taxon>
        <taxon>Kolteriales</taxon>
        <taxon>Kolteriaceae</taxon>
        <taxon>Kolteria</taxon>
    </lineage>
</organism>